<gene>
    <name evidence="2" type="ORF">BIFGAL_03913</name>
</gene>
<sequence length="50" mass="5490">MSTSQSTLIAPKEARPWSERMQGPMAVHQAIHRHASAAMAHVKIDAAREP</sequence>
<protein>
    <submittedName>
        <fullName evidence="2">Uncharacterized protein</fullName>
    </submittedName>
</protein>
<proteinExistence type="predicted"/>
<dbReference type="EMBL" id="ABXB03000003">
    <property type="protein sequence ID" value="EFA22874.1"/>
    <property type="molecule type" value="Genomic_DNA"/>
</dbReference>
<organism evidence="2 3">
    <name type="scientific">Bifidobacterium gallicum DSM 20093 = LMG 11596</name>
    <dbReference type="NCBI Taxonomy" id="561180"/>
    <lineage>
        <taxon>Bacteria</taxon>
        <taxon>Bacillati</taxon>
        <taxon>Actinomycetota</taxon>
        <taxon>Actinomycetes</taxon>
        <taxon>Bifidobacteriales</taxon>
        <taxon>Bifidobacteriaceae</taxon>
        <taxon>Bifidobacterium</taxon>
    </lineage>
</organism>
<feature type="region of interest" description="Disordered" evidence="1">
    <location>
        <begin position="1"/>
        <end position="21"/>
    </location>
</feature>
<evidence type="ECO:0000313" key="3">
    <source>
        <dbReference type="Proteomes" id="UP000003656"/>
    </source>
</evidence>
<reference evidence="2 3" key="1">
    <citation type="submission" date="2009-11" db="EMBL/GenBank/DDBJ databases">
        <authorList>
            <person name="Weinstock G."/>
            <person name="Sodergren E."/>
            <person name="Clifton S."/>
            <person name="Fulton L."/>
            <person name="Fulton B."/>
            <person name="Courtney L."/>
            <person name="Fronick C."/>
            <person name="Harrison M."/>
            <person name="Strong C."/>
            <person name="Farmer C."/>
            <person name="Delahaunty K."/>
            <person name="Markovic C."/>
            <person name="Hall O."/>
            <person name="Minx P."/>
            <person name="Tomlinson C."/>
            <person name="Mitreva M."/>
            <person name="Nelson J."/>
            <person name="Hou S."/>
            <person name="Wollam A."/>
            <person name="Pepin K.H."/>
            <person name="Johnson M."/>
            <person name="Bhonagiri V."/>
            <person name="Nash W.E."/>
            <person name="Warren W."/>
            <person name="Chinwalla A."/>
            <person name="Mardis E.R."/>
            <person name="Wilson R.K."/>
        </authorList>
    </citation>
    <scope>NUCLEOTIDE SEQUENCE [LARGE SCALE GENOMIC DNA]</scope>
    <source>
        <strain evidence="2 3">DSM 20093</strain>
    </source>
</reference>
<dbReference type="STRING" id="561180.BIFGAL_03913"/>
<dbReference type="Proteomes" id="UP000003656">
    <property type="component" value="Unassembled WGS sequence"/>
</dbReference>
<dbReference type="AlphaFoldDB" id="D1NVM3"/>
<name>D1NVM3_9BIFI</name>
<evidence type="ECO:0000313" key="2">
    <source>
        <dbReference type="EMBL" id="EFA22874.1"/>
    </source>
</evidence>
<evidence type="ECO:0000256" key="1">
    <source>
        <dbReference type="SAM" id="MobiDB-lite"/>
    </source>
</evidence>
<accession>D1NVM3</accession>
<comment type="caution">
    <text evidence="2">The sequence shown here is derived from an EMBL/GenBank/DDBJ whole genome shotgun (WGS) entry which is preliminary data.</text>
</comment>